<organism evidence="2 3">
    <name type="scientific">Phyllobacterium endophyticum</name>
    <dbReference type="NCBI Taxonomy" id="1149773"/>
    <lineage>
        <taxon>Bacteria</taxon>
        <taxon>Pseudomonadati</taxon>
        <taxon>Pseudomonadota</taxon>
        <taxon>Alphaproteobacteria</taxon>
        <taxon>Hyphomicrobiales</taxon>
        <taxon>Phyllobacteriaceae</taxon>
        <taxon>Phyllobacterium</taxon>
    </lineage>
</organism>
<evidence type="ECO:0000313" key="2">
    <source>
        <dbReference type="EMBL" id="PSH54854.1"/>
    </source>
</evidence>
<gene>
    <name evidence="2" type="ORF">CU100_25090</name>
</gene>
<comment type="caution">
    <text evidence="2">The sequence shown here is derived from an EMBL/GenBank/DDBJ whole genome shotgun (WGS) entry which is preliminary data.</text>
</comment>
<feature type="region of interest" description="Disordered" evidence="1">
    <location>
        <begin position="169"/>
        <end position="200"/>
    </location>
</feature>
<evidence type="ECO:0000256" key="1">
    <source>
        <dbReference type="SAM" id="MobiDB-lite"/>
    </source>
</evidence>
<proteinExistence type="predicted"/>
<keyword evidence="3" id="KW-1185">Reference proteome</keyword>
<feature type="compositionally biased region" description="Low complexity" evidence="1">
    <location>
        <begin position="177"/>
        <end position="200"/>
    </location>
</feature>
<dbReference type="RefSeq" id="WP_106719367.1">
    <property type="nucleotide sequence ID" value="NZ_JACHXT010000001.1"/>
</dbReference>
<name>A0A2P7AKY1_9HYPH</name>
<evidence type="ECO:0000313" key="3">
    <source>
        <dbReference type="Proteomes" id="UP000241158"/>
    </source>
</evidence>
<dbReference type="EMBL" id="PGGN01000007">
    <property type="protein sequence ID" value="PSH54854.1"/>
    <property type="molecule type" value="Genomic_DNA"/>
</dbReference>
<accession>A0A2P7AKY1</accession>
<reference evidence="3" key="1">
    <citation type="submission" date="2017-11" db="EMBL/GenBank/DDBJ databases">
        <authorList>
            <person name="Kuznetsova I."/>
            <person name="Sazanova A."/>
            <person name="Chirak E."/>
            <person name="Safronova V."/>
            <person name="Willems A."/>
        </authorList>
    </citation>
    <scope>NUCLEOTIDE SEQUENCE [LARGE SCALE GENOMIC DNA]</scope>
    <source>
        <strain evidence="3">PEPV15</strain>
    </source>
</reference>
<sequence>MPAISTFSVDNSKRRLLTPQNLAELGITTELVRSILDNKQNGLGRPSAGGATIYPDGLSINETNFGTYTAATAAEQGWMAYLEIGAPLIEERADIIQPQADVLSTRAYENRAGRTNRFEDRIDFSIENTISWSLSGTGEFTVEGHIGAELMAQLEHSLEQSQSQTNIVHNHKDDQGSETQAETASATTNTATGSATGTSDLTTSLMLGITGSISGTVTTSWTSSSTVSGELQERTRVKTMAVQRRQIKQYTYEFPITFGGLVALHYAEPVTPFGGDDNPRPAPADGRVNVVPTAITRLGLLDTDKKYRPKGVAETVSTLDVDHIIFEAEALPLAENQLFNVVRPHTL</sequence>
<dbReference type="OrthoDB" id="3413620at2"/>
<dbReference type="Proteomes" id="UP000241158">
    <property type="component" value="Unassembled WGS sequence"/>
</dbReference>
<protein>
    <submittedName>
        <fullName evidence="2">Uncharacterized protein</fullName>
    </submittedName>
</protein>
<dbReference type="AlphaFoldDB" id="A0A2P7AKY1"/>